<dbReference type="RefSeq" id="WP_149784401.1">
    <property type="nucleotide sequence ID" value="NZ_BAAADP010000001.1"/>
</dbReference>
<dbReference type="OrthoDB" id="329807at2157"/>
<organism evidence="2 3">
    <name type="scientific">Halorubrum aquaticum</name>
    <dbReference type="NCBI Taxonomy" id="387340"/>
    <lineage>
        <taxon>Archaea</taxon>
        <taxon>Methanobacteriati</taxon>
        <taxon>Methanobacteriota</taxon>
        <taxon>Stenosarchaea group</taxon>
        <taxon>Halobacteria</taxon>
        <taxon>Halobacteriales</taxon>
        <taxon>Haloferacaceae</taxon>
        <taxon>Halorubrum</taxon>
    </lineage>
</organism>
<gene>
    <name evidence="2" type="ORF">SAMN04488066_10884</name>
</gene>
<dbReference type="EMBL" id="FOPZ01000008">
    <property type="protein sequence ID" value="SFH55500.1"/>
    <property type="molecule type" value="Genomic_DNA"/>
</dbReference>
<dbReference type="Proteomes" id="UP000323537">
    <property type="component" value="Unassembled WGS sequence"/>
</dbReference>
<evidence type="ECO:0000313" key="2">
    <source>
        <dbReference type="EMBL" id="SFH55500.1"/>
    </source>
</evidence>
<keyword evidence="1" id="KW-1133">Transmembrane helix</keyword>
<sequence length="66" mass="6935">MTPSLDLDRSNPLRYLLSTVVVWIVVAGVVEFTFADGRAVDAVVTGTFGGLAFGVATLLLQRHGGS</sequence>
<name>A0A1I3AZX9_9EURY</name>
<evidence type="ECO:0000313" key="3">
    <source>
        <dbReference type="Proteomes" id="UP000323537"/>
    </source>
</evidence>
<proteinExistence type="predicted"/>
<feature type="transmembrane region" description="Helical" evidence="1">
    <location>
        <begin position="12"/>
        <end position="30"/>
    </location>
</feature>
<reference evidence="2 3" key="1">
    <citation type="submission" date="2016-10" db="EMBL/GenBank/DDBJ databases">
        <authorList>
            <person name="Varghese N."/>
            <person name="Submissions S."/>
        </authorList>
    </citation>
    <scope>NUCLEOTIDE SEQUENCE [LARGE SCALE GENOMIC DNA]</scope>
    <source>
        <strain evidence="2 3">CGMCC 1.6377</strain>
    </source>
</reference>
<keyword evidence="1" id="KW-0472">Membrane</keyword>
<dbReference type="AlphaFoldDB" id="A0A1I3AZX9"/>
<feature type="transmembrane region" description="Helical" evidence="1">
    <location>
        <begin position="42"/>
        <end position="60"/>
    </location>
</feature>
<keyword evidence="3" id="KW-1185">Reference proteome</keyword>
<keyword evidence="1" id="KW-0812">Transmembrane</keyword>
<evidence type="ECO:0000256" key="1">
    <source>
        <dbReference type="SAM" id="Phobius"/>
    </source>
</evidence>
<protein>
    <submittedName>
        <fullName evidence="2">Uncharacterized protein</fullName>
    </submittedName>
</protein>
<accession>A0A1I3AZX9</accession>